<evidence type="ECO:0000313" key="10">
    <source>
        <dbReference type="Proteomes" id="UP001140502"/>
    </source>
</evidence>
<protein>
    <recommendedName>
        <fullName evidence="8">Amino acid transporter transmembrane domain-containing protein</fullName>
    </recommendedName>
</protein>
<feature type="transmembrane region" description="Helical" evidence="7">
    <location>
        <begin position="90"/>
        <end position="111"/>
    </location>
</feature>
<feature type="domain" description="Amino acid transporter transmembrane" evidence="8">
    <location>
        <begin position="145"/>
        <end position="423"/>
    </location>
</feature>
<evidence type="ECO:0000256" key="6">
    <source>
        <dbReference type="SAM" id="MobiDB-lite"/>
    </source>
</evidence>
<feature type="transmembrane region" description="Helical" evidence="7">
    <location>
        <begin position="147"/>
        <end position="165"/>
    </location>
</feature>
<dbReference type="EMBL" id="JAPEUR010000271">
    <property type="protein sequence ID" value="KAJ4313015.1"/>
    <property type="molecule type" value="Genomic_DNA"/>
</dbReference>
<comment type="caution">
    <text evidence="9">The sequence shown here is derived from an EMBL/GenBank/DDBJ whole genome shotgun (WGS) entry which is preliminary data.</text>
</comment>
<dbReference type="Pfam" id="PF01490">
    <property type="entry name" value="Aa_trans"/>
    <property type="match status" value="2"/>
</dbReference>
<feature type="transmembrane region" description="Helical" evidence="7">
    <location>
        <begin position="292"/>
        <end position="315"/>
    </location>
</feature>
<keyword evidence="3 7" id="KW-0812">Transmembrane</keyword>
<feature type="transmembrane region" description="Helical" evidence="7">
    <location>
        <begin position="212"/>
        <end position="231"/>
    </location>
</feature>
<dbReference type="InterPro" id="IPR013057">
    <property type="entry name" value="AA_transpt_TM"/>
</dbReference>
<keyword evidence="4 7" id="KW-1133">Transmembrane helix</keyword>
<comment type="subcellular location">
    <subcellularLocation>
        <location evidence="1">Membrane</location>
    </subcellularLocation>
</comment>
<feature type="domain" description="Amino acid transporter transmembrane" evidence="8">
    <location>
        <begin position="58"/>
        <end position="140"/>
    </location>
</feature>
<proteinExistence type="predicted"/>
<feature type="transmembrane region" description="Helical" evidence="7">
    <location>
        <begin position="172"/>
        <end position="192"/>
    </location>
</feature>
<feature type="transmembrane region" description="Helical" evidence="7">
    <location>
        <begin position="123"/>
        <end position="141"/>
    </location>
</feature>
<feature type="transmembrane region" description="Helical" evidence="7">
    <location>
        <begin position="251"/>
        <end position="272"/>
    </location>
</feature>
<evidence type="ECO:0000259" key="8">
    <source>
        <dbReference type="Pfam" id="PF01490"/>
    </source>
</evidence>
<evidence type="ECO:0000256" key="2">
    <source>
        <dbReference type="ARBA" id="ARBA00022448"/>
    </source>
</evidence>
<dbReference type="PANTHER" id="PTHR48017">
    <property type="entry name" value="OS05G0424000 PROTEIN-RELATED"/>
    <property type="match status" value="1"/>
</dbReference>
<organism evidence="9 10">
    <name type="scientific">Fusarium piperis</name>
    <dbReference type="NCBI Taxonomy" id="1435070"/>
    <lineage>
        <taxon>Eukaryota</taxon>
        <taxon>Fungi</taxon>
        <taxon>Dikarya</taxon>
        <taxon>Ascomycota</taxon>
        <taxon>Pezizomycotina</taxon>
        <taxon>Sordariomycetes</taxon>
        <taxon>Hypocreomycetidae</taxon>
        <taxon>Hypocreales</taxon>
        <taxon>Nectriaceae</taxon>
        <taxon>Fusarium</taxon>
        <taxon>Fusarium solani species complex</taxon>
    </lineage>
</organism>
<name>A0A9W8W5V6_9HYPO</name>
<evidence type="ECO:0000256" key="5">
    <source>
        <dbReference type="ARBA" id="ARBA00023136"/>
    </source>
</evidence>
<sequence length="445" mass="48508">MDHHITPPAPESSSDDKNISDMDKIQGVRRASDEALGQVMGLDLEREKTAQGDAYFHRLGWKRLTVILIVTAIALGSLSLPGAYATLGMIPGVIVTIVFGFVAIYASYIIGLVKLKYPEAQSYVDVGTLLMGKWGTIAFVTMTESDVCSLVFGIMSAIILLILAIPPSFSEVAILGYIDFASILIAIGITVIATGVQPEPENPWSAWPKEDISLAEAFVAISNIVFAYAFAIGQISYMDEMHTPEDFTKSISTFGVIQTTIYTLTGSLIYVFVGQDVKSPALLSAGPLISKIAFGLAIPVIYISGSINTTVTARFIHGRIYKNSITRYVNTVKGWISWIVLVAAISLAAWIISEAIPFFSELLSLTGCLFVAGTSFYIPPIMWYCLLREGRWYERHNFWTAIANLTVFVLGVTVFCIGTYASVVEIMKKFDSGSISRPFSCSVGR</sequence>
<dbReference type="AlphaFoldDB" id="A0A9W8W5V6"/>
<dbReference type="OrthoDB" id="655540at2759"/>
<feature type="transmembrane region" description="Helical" evidence="7">
    <location>
        <begin position="64"/>
        <end position="84"/>
    </location>
</feature>
<evidence type="ECO:0000256" key="4">
    <source>
        <dbReference type="ARBA" id="ARBA00022989"/>
    </source>
</evidence>
<feature type="transmembrane region" description="Helical" evidence="7">
    <location>
        <begin position="398"/>
        <end position="421"/>
    </location>
</feature>
<accession>A0A9W8W5V6</accession>
<gene>
    <name evidence="9" type="ORF">N0V84_009643</name>
</gene>
<evidence type="ECO:0000256" key="1">
    <source>
        <dbReference type="ARBA" id="ARBA00004370"/>
    </source>
</evidence>
<dbReference type="Proteomes" id="UP001140502">
    <property type="component" value="Unassembled WGS sequence"/>
</dbReference>
<reference evidence="9" key="1">
    <citation type="submission" date="2022-10" db="EMBL/GenBank/DDBJ databases">
        <title>Tapping the CABI collections for fungal endophytes: first genome assemblies for Collariella, Neodidymelliopsis, Ascochyta clinopodiicola, Didymella pomorum, Didymosphaeria variabile, Neocosmospora piperis and Neocucurbitaria cava.</title>
        <authorList>
            <person name="Hill R."/>
        </authorList>
    </citation>
    <scope>NUCLEOTIDE SEQUENCE</scope>
    <source>
        <strain evidence="9">IMI 366586</strain>
    </source>
</reference>
<evidence type="ECO:0000256" key="3">
    <source>
        <dbReference type="ARBA" id="ARBA00022692"/>
    </source>
</evidence>
<keyword evidence="10" id="KW-1185">Reference proteome</keyword>
<keyword evidence="2" id="KW-0813">Transport</keyword>
<dbReference type="GO" id="GO:0016020">
    <property type="term" value="C:membrane"/>
    <property type="evidence" value="ECO:0007669"/>
    <property type="project" value="UniProtKB-SubCell"/>
</dbReference>
<feature type="transmembrane region" description="Helical" evidence="7">
    <location>
        <begin position="362"/>
        <end position="386"/>
    </location>
</feature>
<keyword evidence="5 7" id="KW-0472">Membrane</keyword>
<feature type="transmembrane region" description="Helical" evidence="7">
    <location>
        <begin position="335"/>
        <end position="356"/>
    </location>
</feature>
<feature type="region of interest" description="Disordered" evidence="6">
    <location>
        <begin position="1"/>
        <end position="20"/>
    </location>
</feature>
<evidence type="ECO:0000313" key="9">
    <source>
        <dbReference type="EMBL" id="KAJ4313015.1"/>
    </source>
</evidence>
<evidence type="ECO:0000256" key="7">
    <source>
        <dbReference type="SAM" id="Phobius"/>
    </source>
</evidence>